<evidence type="ECO:0000313" key="4">
    <source>
        <dbReference type="Proteomes" id="UP000183920"/>
    </source>
</evidence>
<dbReference type="Proteomes" id="UP000183920">
    <property type="component" value="Unassembled WGS sequence"/>
</dbReference>
<reference evidence="4" key="1">
    <citation type="submission" date="2015-06" db="EMBL/GenBank/DDBJ databases">
        <authorList>
            <person name="Urmite Genomes"/>
        </authorList>
    </citation>
    <scope>NUCLEOTIDE SEQUENCE [LARGE SCALE GENOMIC DNA]</scope>
    <source>
        <strain evidence="4">CSUR P1867</strain>
    </source>
</reference>
<evidence type="ECO:0000313" key="3">
    <source>
        <dbReference type="EMBL" id="CRL65451.1"/>
    </source>
</evidence>
<dbReference type="AlphaFoldDB" id="A0A0G4QII3"/>
<reference evidence="3" key="2">
    <citation type="submission" date="2015-06" db="EMBL/GenBank/DDBJ databases">
        <authorList>
            <person name="Urmite Genomes Urmite Genomes"/>
        </authorList>
    </citation>
    <scope>NUCLEOTIDE SEQUENCE [LARGE SCALE GENOMIC DNA]</scope>
    <source>
        <strain evidence="3">CSUR P1867</strain>
    </source>
</reference>
<keyword evidence="1" id="KW-1133">Transmembrane helix</keyword>
<evidence type="ECO:0000256" key="1">
    <source>
        <dbReference type="SAM" id="Phobius"/>
    </source>
</evidence>
<proteinExistence type="predicted"/>
<accession>A0A0G4QII3</accession>
<organism evidence="3 4">
    <name type="scientific">Proteus penneri</name>
    <dbReference type="NCBI Taxonomy" id="102862"/>
    <lineage>
        <taxon>Bacteria</taxon>
        <taxon>Pseudomonadati</taxon>
        <taxon>Pseudomonadota</taxon>
        <taxon>Gammaproteobacteria</taxon>
        <taxon>Enterobacterales</taxon>
        <taxon>Morganellaceae</taxon>
        <taxon>Proteus</taxon>
    </lineage>
</organism>
<dbReference type="EMBL" id="CVRY01000008">
    <property type="protein sequence ID" value="CRL65203.1"/>
    <property type="molecule type" value="Genomic_DNA"/>
</dbReference>
<feature type="transmembrane region" description="Helical" evidence="1">
    <location>
        <begin position="13"/>
        <end position="32"/>
    </location>
</feature>
<evidence type="ECO:0000313" key="2">
    <source>
        <dbReference type="EMBL" id="CRL65203.1"/>
    </source>
</evidence>
<gene>
    <name evidence="2" type="ORF">BN1804_03379</name>
    <name evidence="3" type="ORF">BN1804_03506</name>
</gene>
<keyword evidence="1" id="KW-0472">Membrane</keyword>
<dbReference type="RefSeq" id="WP_072065063.1">
    <property type="nucleotide sequence ID" value="NZ_CVRY01000008.1"/>
</dbReference>
<name>A0A0G4QII3_9GAMM</name>
<keyword evidence="1" id="KW-0812">Transmembrane</keyword>
<dbReference type="EMBL" id="CVRY01000009">
    <property type="protein sequence ID" value="CRL65451.1"/>
    <property type="molecule type" value="Genomic_DNA"/>
</dbReference>
<protein>
    <submittedName>
        <fullName evidence="3">Uncharacterized protein</fullName>
    </submittedName>
</protein>
<sequence>MSKATQSKNSSELWNWFGLSYASFLVMPRVLMHEMPTEWQDKMAALLYEYDETFDTSSVCHSVVVSAKDKNNRFMKMPGYILNYRRPDHEEIDKLKL</sequence>